<evidence type="ECO:0000259" key="3">
    <source>
        <dbReference type="Pfam" id="PF00675"/>
    </source>
</evidence>
<dbReference type="PANTHER" id="PTHR11851:SF49">
    <property type="entry name" value="MITOCHONDRIAL-PROCESSING PEPTIDASE SUBUNIT ALPHA"/>
    <property type="match status" value="1"/>
</dbReference>
<dbReference type="EMBL" id="MFRE01000009">
    <property type="protein sequence ID" value="OGH94381.1"/>
    <property type="molecule type" value="Genomic_DNA"/>
</dbReference>
<dbReference type="Gene3D" id="3.30.830.10">
    <property type="entry name" value="Metalloenzyme, LuxS/M16 peptidase-like"/>
    <property type="match status" value="2"/>
</dbReference>
<dbReference type="SUPFAM" id="SSF63411">
    <property type="entry name" value="LuxS/MPP-like metallohydrolase"/>
    <property type="match status" value="2"/>
</dbReference>
<name>A0A1F6PDZ9_9BACT</name>
<dbReference type="PANTHER" id="PTHR11851">
    <property type="entry name" value="METALLOPROTEASE"/>
    <property type="match status" value="1"/>
</dbReference>
<evidence type="ECO:0000313" key="5">
    <source>
        <dbReference type="EMBL" id="OGH94381.1"/>
    </source>
</evidence>
<dbReference type="InterPro" id="IPR001431">
    <property type="entry name" value="Pept_M16_Zn_BS"/>
</dbReference>
<comment type="caution">
    <text evidence="5">The sequence shown here is derived from an EMBL/GenBank/DDBJ whole genome shotgun (WGS) entry which is preliminary data.</text>
</comment>
<dbReference type="Pfam" id="PF05193">
    <property type="entry name" value="Peptidase_M16_C"/>
    <property type="match status" value="1"/>
</dbReference>
<feature type="domain" description="Peptidase M16 N-terminal" evidence="3">
    <location>
        <begin position="18"/>
        <end position="148"/>
    </location>
</feature>
<evidence type="ECO:0008006" key="7">
    <source>
        <dbReference type="Google" id="ProtNLM"/>
    </source>
</evidence>
<comment type="similarity">
    <text evidence="1 2">Belongs to the peptidase M16 family.</text>
</comment>
<dbReference type="Proteomes" id="UP000178254">
    <property type="component" value="Unassembled WGS sequence"/>
</dbReference>
<dbReference type="STRING" id="1798709.A2538_01070"/>
<evidence type="ECO:0000259" key="4">
    <source>
        <dbReference type="Pfam" id="PF05193"/>
    </source>
</evidence>
<sequence length="425" mass="47493">MHEIKKLKNGLQYIYIPNSGTSAVTVLLLFPIGSRYETRPISGISHFLEHMLFKGTKKRPDYLAISRELDAAGADYNAFTYKDYTGYYVKIGASMVGKAFDIISDISFNSTMPAKEVEKEKGVIVEELRMYEDSPMHAIELVFDRLMFPNHPLGWDVGGNEKTVRAITRAQLLNYYHDHYSPQKAVLVVAGNLSKEDLEKNLEKFALATSKNPAEPKYLPFKFKDNLSLSERVAVQPRKIDQVQMIMGFHGVAHSDKRSYAAAVLLTILGGGMSSRLFVEVREKRGLAYMVRAGSWPYRDVGSVYVQAGLDPKRLPAALRTIKVELKKIATKAVSKKELADAKTSLVGRMDLALEDSSVMAERAAKQFIFLGDALTAAEVARRVNEVTAKDVLALAKELFKVKEMHLAVIGPVKKEDVLKMLKNK</sequence>
<dbReference type="InterPro" id="IPR011765">
    <property type="entry name" value="Pept_M16_N"/>
</dbReference>
<feature type="domain" description="Peptidase M16 C-terminal" evidence="4">
    <location>
        <begin position="167"/>
        <end position="346"/>
    </location>
</feature>
<protein>
    <recommendedName>
        <fullName evidence="7">Peptidase M16</fullName>
    </recommendedName>
</protein>
<dbReference type="GO" id="GO:0006508">
    <property type="term" value="P:proteolysis"/>
    <property type="evidence" value="ECO:0007669"/>
    <property type="project" value="InterPro"/>
</dbReference>
<gene>
    <name evidence="5" type="ORF">A2538_01070</name>
</gene>
<evidence type="ECO:0000313" key="6">
    <source>
        <dbReference type="Proteomes" id="UP000178254"/>
    </source>
</evidence>
<organism evidence="5 6">
    <name type="scientific">Candidatus Magasanikbacteria bacterium RIFOXYD2_FULL_41_14</name>
    <dbReference type="NCBI Taxonomy" id="1798709"/>
    <lineage>
        <taxon>Bacteria</taxon>
        <taxon>Candidatus Magasanikiibacteriota</taxon>
    </lineage>
</organism>
<dbReference type="InterPro" id="IPR007863">
    <property type="entry name" value="Peptidase_M16_C"/>
</dbReference>
<dbReference type="Pfam" id="PF00675">
    <property type="entry name" value="Peptidase_M16"/>
    <property type="match status" value="1"/>
</dbReference>
<evidence type="ECO:0000256" key="1">
    <source>
        <dbReference type="ARBA" id="ARBA00007261"/>
    </source>
</evidence>
<proteinExistence type="inferred from homology"/>
<evidence type="ECO:0000256" key="2">
    <source>
        <dbReference type="RuleBase" id="RU004447"/>
    </source>
</evidence>
<dbReference type="InterPro" id="IPR011249">
    <property type="entry name" value="Metalloenz_LuxS/M16"/>
</dbReference>
<dbReference type="GO" id="GO:0004222">
    <property type="term" value="F:metalloendopeptidase activity"/>
    <property type="evidence" value="ECO:0007669"/>
    <property type="project" value="InterPro"/>
</dbReference>
<dbReference type="GO" id="GO:0046872">
    <property type="term" value="F:metal ion binding"/>
    <property type="evidence" value="ECO:0007669"/>
    <property type="project" value="InterPro"/>
</dbReference>
<dbReference type="InterPro" id="IPR050361">
    <property type="entry name" value="MPP/UQCRC_Complex"/>
</dbReference>
<dbReference type="AlphaFoldDB" id="A0A1F6PDZ9"/>
<dbReference type="PROSITE" id="PS00143">
    <property type="entry name" value="INSULINASE"/>
    <property type="match status" value="1"/>
</dbReference>
<accession>A0A1F6PDZ9</accession>
<reference evidence="5 6" key="1">
    <citation type="journal article" date="2016" name="Nat. Commun.">
        <title>Thousands of microbial genomes shed light on interconnected biogeochemical processes in an aquifer system.</title>
        <authorList>
            <person name="Anantharaman K."/>
            <person name="Brown C.T."/>
            <person name="Hug L.A."/>
            <person name="Sharon I."/>
            <person name="Castelle C.J."/>
            <person name="Probst A.J."/>
            <person name="Thomas B.C."/>
            <person name="Singh A."/>
            <person name="Wilkins M.J."/>
            <person name="Karaoz U."/>
            <person name="Brodie E.L."/>
            <person name="Williams K.H."/>
            <person name="Hubbard S.S."/>
            <person name="Banfield J.F."/>
        </authorList>
    </citation>
    <scope>NUCLEOTIDE SEQUENCE [LARGE SCALE GENOMIC DNA]</scope>
</reference>